<sequence>MADPDTAFRHSHGFTLLDPTMLLTVVAITTATLAVFPDRPIRGDLANRQRNDLPGPADAAMRQLTKPNSIRLARGGARQALPARRRRGHINHAPSPSLARQRNRVACVQLALTRANETVSLHQVIHVANLP</sequence>
<gene>
    <name evidence="3" type="ORF">N8I74_04890</name>
</gene>
<evidence type="ECO:0000256" key="1">
    <source>
        <dbReference type="SAM" id="MobiDB-lite"/>
    </source>
</evidence>
<evidence type="ECO:0000313" key="3">
    <source>
        <dbReference type="EMBL" id="UXY16359.1"/>
    </source>
</evidence>
<dbReference type="Proteomes" id="UP001061302">
    <property type="component" value="Chromosome"/>
</dbReference>
<keyword evidence="2" id="KW-0812">Transmembrane</keyword>
<dbReference type="RefSeq" id="WP_263125818.1">
    <property type="nucleotide sequence ID" value="NZ_CP106753.1"/>
</dbReference>
<reference evidence="3" key="1">
    <citation type="submission" date="2022-10" db="EMBL/GenBank/DDBJ databases">
        <title>Chitiniphilus purpureus sp. nov., a novel chitin-degrading bacterium isolated from crawfish pond sediment.</title>
        <authorList>
            <person name="Li K."/>
        </authorList>
    </citation>
    <scope>NUCLEOTIDE SEQUENCE</scope>
    <source>
        <strain evidence="3">CD1</strain>
    </source>
</reference>
<keyword evidence="2" id="KW-0472">Membrane</keyword>
<protein>
    <submittedName>
        <fullName evidence="3">Uncharacterized protein</fullName>
    </submittedName>
</protein>
<keyword evidence="2" id="KW-1133">Transmembrane helix</keyword>
<dbReference type="EMBL" id="CP106753">
    <property type="protein sequence ID" value="UXY16359.1"/>
    <property type="molecule type" value="Genomic_DNA"/>
</dbReference>
<proteinExistence type="predicted"/>
<organism evidence="3 4">
    <name type="scientific">Chitiniphilus purpureus</name>
    <dbReference type="NCBI Taxonomy" id="2981137"/>
    <lineage>
        <taxon>Bacteria</taxon>
        <taxon>Pseudomonadati</taxon>
        <taxon>Pseudomonadota</taxon>
        <taxon>Betaproteobacteria</taxon>
        <taxon>Neisseriales</taxon>
        <taxon>Chitinibacteraceae</taxon>
        <taxon>Chitiniphilus</taxon>
    </lineage>
</organism>
<keyword evidence="4" id="KW-1185">Reference proteome</keyword>
<accession>A0ABY6DPQ0</accession>
<evidence type="ECO:0000313" key="4">
    <source>
        <dbReference type="Proteomes" id="UP001061302"/>
    </source>
</evidence>
<feature type="region of interest" description="Disordered" evidence="1">
    <location>
        <begin position="64"/>
        <end position="83"/>
    </location>
</feature>
<feature type="transmembrane region" description="Helical" evidence="2">
    <location>
        <begin position="20"/>
        <end position="36"/>
    </location>
</feature>
<evidence type="ECO:0000256" key="2">
    <source>
        <dbReference type="SAM" id="Phobius"/>
    </source>
</evidence>
<name>A0ABY6DPQ0_9NEIS</name>